<dbReference type="Proteomes" id="UP001465755">
    <property type="component" value="Unassembled WGS sequence"/>
</dbReference>
<comment type="caution">
    <text evidence="1">The sequence shown here is derived from an EMBL/GenBank/DDBJ whole genome shotgun (WGS) entry which is preliminary data.</text>
</comment>
<reference evidence="1 2" key="1">
    <citation type="journal article" date="2024" name="Nat. Commun.">
        <title>Phylogenomics reveals the evolutionary origins of lichenization in chlorophyte algae.</title>
        <authorList>
            <person name="Puginier C."/>
            <person name="Libourel C."/>
            <person name="Otte J."/>
            <person name="Skaloud P."/>
            <person name="Haon M."/>
            <person name="Grisel S."/>
            <person name="Petersen M."/>
            <person name="Berrin J.G."/>
            <person name="Delaux P.M."/>
            <person name="Dal Grande F."/>
            <person name="Keller J."/>
        </authorList>
    </citation>
    <scope>NUCLEOTIDE SEQUENCE [LARGE SCALE GENOMIC DNA]</scope>
    <source>
        <strain evidence="1 2">SAG 2036</strain>
    </source>
</reference>
<dbReference type="EMBL" id="JALJOQ010000046">
    <property type="protein sequence ID" value="KAK9805062.1"/>
    <property type="molecule type" value="Genomic_DNA"/>
</dbReference>
<protein>
    <submittedName>
        <fullName evidence="1">Uncharacterized protein</fullName>
    </submittedName>
</protein>
<sequence>MVHSGGHYCHCWICCLNCYQGTRGCRLSFCCCCVQTGDPRGEEALYSRKTTDVNLCGCCGGCLLSALDVNI</sequence>
<accession>A0AAW1PAL2</accession>
<dbReference type="AlphaFoldDB" id="A0AAW1PAL2"/>
<keyword evidence="2" id="KW-1185">Reference proteome</keyword>
<gene>
    <name evidence="1" type="ORF">WJX73_009897</name>
</gene>
<name>A0AAW1PAL2_9CHLO</name>
<evidence type="ECO:0000313" key="2">
    <source>
        <dbReference type="Proteomes" id="UP001465755"/>
    </source>
</evidence>
<organism evidence="1 2">
    <name type="scientific">Symbiochloris irregularis</name>
    <dbReference type="NCBI Taxonomy" id="706552"/>
    <lineage>
        <taxon>Eukaryota</taxon>
        <taxon>Viridiplantae</taxon>
        <taxon>Chlorophyta</taxon>
        <taxon>core chlorophytes</taxon>
        <taxon>Trebouxiophyceae</taxon>
        <taxon>Trebouxiales</taxon>
        <taxon>Trebouxiaceae</taxon>
        <taxon>Symbiochloris</taxon>
    </lineage>
</organism>
<proteinExistence type="predicted"/>
<evidence type="ECO:0000313" key="1">
    <source>
        <dbReference type="EMBL" id="KAK9805062.1"/>
    </source>
</evidence>